<proteinExistence type="predicted"/>
<dbReference type="EMBL" id="QKOD01000020">
    <property type="protein sequence ID" value="RNJ41389.1"/>
    <property type="molecule type" value="Genomic_DNA"/>
</dbReference>
<reference evidence="1 2" key="1">
    <citation type="journal article" date="2018" name="Mol. Plant Microbe Interact.">
        <title>Taxonomically Different Co-Microsymbionts of a Relict Legume, Oxytropis popoviana, Have Complementary Sets of Symbiotic Genes and Together Increase the Efficiency of Plant Nodulation.</title>
        <authorList>
            <person name="Safronova V."/>
            <person name="Belimov A."/>
            <person name="Sazanova A."/>
            <person name="Chirak E."/>
            <person name="Verkhozina A."/>
            <person name="Kuznetsova I."/>
            <person name="Andronov E."/>
            <person name="Puhalsky J."/>
            <person name="Tikhonovich I."/>
        </authorList>
    </citation>
    <scope>NUCLEOTIDE SEQUENCE [LARGE SCALE GENOMIC DNA]</scope>
    <source>
        <strain evidence="1 2">Opo-235</strain>
    </source>
</reference>
<dbReference type="AlphaFoldDB" id="A0A3M9X023"/>
<organism evidence="1 2">
    <name type="scientific">Mesorhizobium japonicum</name>
    <dbReference type="NCBI Taxonomy" id="2066070"/>
    <lineage>
        <taxon>Bacteria</taxon>
        <taxon>Pseudomonadati</taxon>
        <taxon>Pseudomonadota</taxon>
        <taxon>Alphaproteobacteria</taxon>
        <taxon>Hyphomicrobiales</taxon>
        <taxon>Phyllobacteriaceae</taxon>
        <taxon>Mesorhizobium</taxon>
    </lineage>
</organism>
<gene>
    <name evidence="1" type="ORF">DNR46_34180</name>
</gene>
<name>A0A3M9X023_9HYPH</name>
<evidence type="ECO:0000313" key="2">
    <source>
        <dbReference type="Proteomes" id="UP000275436"/>
    </source>
</evidence>
<sequence length="71" mass="8229">MEIGVRSRDCLLPATLGLWRYNNLNAVAADVGFQKTVKLIYTAEIRHIAVRQDRGREWTVLSVRSRLVQFR</sequence>
<evidence type="ECO:0000313" key="1">
    <source>
        <dbReference type="EMBL" id="RNJ41389.1"/>
    </source>
</evidence>
<accession>A0A3M9X023</accession>
<protein>
    <submittedName>
        <fullName evidence="1">Uncharacterized protein</fullName>
    </submittedName>
</protein>
<comment type="caution">
    <text evidence="1">The sequence shown here is derived from an EMBL/GenBank/DDBJ whole genome shotgun (WGS) entry which is preliminary data.</text>
</comment>
<dbReference type="Proteomes" id="UP000275436">
    <property type="component" value="Unassembled WGS sequence"/>
</dbReference>